<dbReference type="Proteomes" id="UP001485043">
    <property type="component" value="Unassembled WGS sequence"/>
</dbReference>
<evidence type="ECO:0000256" key="1">
    <source>
        <dbReference type="ARBA" id="ARBA00012486"/>
    </source>
</evidence>
<keyword evidence="5 7" id="KW-0067">ATP-binding</keyword>
<evidence type="ECO:0000256" key="7">
    <source>
        <dbReference type="RuleBase" id="RU362109"/>
    </source>
</evidence>
<organism evidence="10 11">
    <name type="scientific">Apatococcus fuscideae</name>
    <dbReference type="NCBI Taxonomy" id="2026836"/>
    <lineage>
        <taxon>Eukaryota</taxon>
        <taxon>Viridiplantae</taxon>
        <taxon>Chlorophyta</taxon>
        <taxon>core chlorophytes</taxon>
        <taxon>Trebouxiophyceae</taxon>
        <taxon>Chlorellales</taxon>
        <taxon>Chlorellaceae</taxon>
        <taxon>Apatococcus</taxon>
    </lineage>
</organism>
<dbReference type="PANTHER" id="PTHR24068">
    <property type="entry name" value="UBIQUITIN-CONJUGATING ENZYME E2"/>
    <property type="match status" value="1"/>
</dbReference>
<dbReference type="FunFam" id="3.10.110.10:FF:000037">
    <property type="entry name" value="ubiquitin-conjugating enzyme E2 27"/>
    <property type="match status" value="1"/>
</dbReference>
<dbReference type="InterPro" id="IPR016135">
    <property type="entry name" value="UBQ-conjugating_enzyme/RWD"/>
</dbReference>
<comment type="similarity">
    <text evidence="7">Belongs to the ubiquitin-conjugating enzyme family.</text>
</comment>
<dbReference type="EC" id="2.3.2.23" evidence="1"/>
<proteinExistence type="inferred from homology"/>
<keyword evidence="2" id="KW-0808">Transferase</keyword>
<evidence type="ECO:0000256" key="2">
    <source>
        <dbReference type="ARBA" id="ARBA00022679"/>
    </source>
</evidence>
<evidence type="ECO:0000313" key="10">
    <source>
        <dbReference type="EMBL" id="KAK9861604.1"/>
    </source>
</evidence>
<evidence type="ECO:0000259" key="8">
    <source>
        <dbReference type="PROSITE" id="PS50030"/>
    </source>
</evidence>
<dbReference type="SUPFAM" id="SSF54495">
    <property type="entry name" value="UBC-like"/>
    <property type="match status" value="1"/>
</dbReference>
<dbReference type="Pfam" id="PF00179">
    <property type="entry name" value="UQ_con"/>
    <property type="match status" value="1"/>
</dbReference>
<evidence type="ECO:0000256" key="5">
    <source>
        <dbReference type="ARBA" id="ARBA00022840"/>
    </source>
</evidence>
<keyword evidence="11" id="KW-1185">Reference proteome</keyword>
<dbReference type="InterPro" id="IPR000608">
    <property type="entry name" value="UBC"/>
</dbReference>
<evidence type="ECO:0000313" key="11">
    <source>
        <dbReference type="Proteomes" id="UP001485043"/>
    </source>
</evidence>
<dbReference type="EMBL" id="JALJOV010000730">
    <property type="protein sequence ID" value="KAK9861604.1"/>
    <property type="molecule type" value="Genomic_DNA"/>
</dbReference>
<dbReference type="InterPro" id="IPR023313">
    <property type="entry name" value="UBQ-conjugating_AS"/>
</dbReference>
<feature type="domain" description="UBA" evidence="8">
    <location>
        <begin position="153"/>
        <end position="193"/>
    </location>
</feature>
<dbReference type="GO" id="GO:0005524">
    <property type="term" value="F:ATP binding"/>
    <property type="evidence" value="ECO:0007669"/>
    <property type="project" value="UniProtKB-UniRule"/>
</dbReference>
<dbReference type="GO" id="GO:0061631">
    <property type="term" value="F:ubiquitin conjugating enzyme activity"/>
    <property type="evidence" value="ECO:0007669"/>
    <property type="project" value="UniProtKB-EC"/>
</dbReference>
<keyword evidence="3 7" id="KW-0547">Nucleotide-binding</keyword>
<dbReference type="AlphaFoldDB" id="A0AAW1SWB8"/>
<comment type="caution">
    <text evidence="10">The sequence shown here is derived from an EMBL/GenBank/DDBJ whole genome shotgun (WGS) entry which is preliminary data.</text>
</comment>
<dbReference type="PROSITE" id="PS50030">
    <property type="entry name" value="UBA"/>
    <property type="match status" value="1"/>
</dbReference>
<dbReference type="Gene3D" id="1.10.8.10">
    <property type="entry name" value="DNA helicase RuvA subunit, C-terminal domain"/>
    <property type="match status" value="1"/>
</dbReference>
<dbReference type="SMART" id="SM00165">
    <property type="entry name" value="UBA"/>
    <property type="match status" value="1"/>
</dbReference>
<reference evidence="10 11" key="1">
    <citation type="journal article" date="2024" name="Nat. Commun.">
        <title>Phylogenomics reveals the evolutionary origins of lichenization in chlorophyte algae.</title>
        <authorList>
            <person name="Puginier C."/>
            <person name="Libourel C."/>
            <person name="Otte J."/>
            <person name="Skaloud P."/>
            <person name="Haon M."/>
            <person name="Grisel S."/>
            <person name="Petersen M."/>
            <person name="Berrin J.G."/>
            <person name="Delaux P.M."/>
            <person name="Dal Grande F."/>
            <person name="Keller J."/>
        </authorList>
    </citation>
    <scope>NUCLEOTIDE SEQUENCE [LARGE SCALE GENOMIC DNA]</scope>
    <source>
        <strain evidence="10 11">SAG 2523</strain>
    </source>
</reference>
<dbReference type="PROSITE" id="PS00183">
    <property type="entry name" value="UBC_1"/>
    <property type="match status" value="1"/>
</dbReference>
<dbReference type="PROSITE" id="PS50127">
    <property type="entry name" value="UBC_2"/>
    <property type="match status" value="1"/>
</dbReference>
<dbReference type="InterPro" id="IPR015940">
    <property type="entry name" value="UBA"/>
</dbReference>
<evidence type="ECO:0000256" key="6">
    <source>
        <dbReference type="PROSITE-ProRule" id="PRU10133"/>
    </source>
</evidence>
<name>A0AAW1SWB8_9CHLO</name>
<dbReference type="Pfam" id="PF00627">
    <property type="entry name" value="UBA"/>
    <property type="match status" value="1"/>
</dbReference>
<evidence type="ECO:0000259" key="9">
    <source>
        <dbReference type="PROSITE" id="PS50127"/>
    </source>
</evidence>
<dbReference type="InterPro" id="IPR009060">
    <property type="entry name" value="UBA-like_sf"/>
</dbReference>
<feature type="active site" description="Glycyl thioester intermediate" evidence="6">
    <location>
        <position position="86"/>
    </location>
</feature>
<feature type="domain" description="UBC core" evidence="9">
    <location>
        <begin position="1"/>
        <end position="148"/>
    </location>
</feature>
<evidence type="ECO:0000256" key="4">
    <source>
        <dbReference type="ARBA" id="ARBA00022786"/>
    </source>
</evidence>
<gene>
    <name evidence="10" type="ORF">WJX84_003632</name>
</gene>
<dbReference type="CDD" id="cd23800">
    <property type="entry name" value="UBCc_UBE2K"/>
    <property type="match status" value="1"/>
</dbReference>
<keyword evidence="4 7" id="KW-0833">Ubl conjugation pathway</keyword>
<protein>
    <recommendedName>
        <fullName evidence="1">E2 ubiquitin-conjugating enzyme</fullName>
        <ecNumber evidence="1">2.3.2.23</ecNumber>
    </recommendedName>
</protein>
<evidence type="ECO:0000256" key="3">
    <source>
        <dbReference type="ARBA" id="ARBA00022741"/>
    </source>
</evidence>
<accession>A0AAW1SWB8</accession>
<dbReference type="SMART" id="SM00212">
    <property type="entry name" value="UBCc"/>
    <property type="match status" value="1"/>
</dbReference>
<dbReference type="Gene3D" id="3.10.110.10">
    <property type="entry name" value="Ubiquitin Conjugating Enzyme"/>
    <property type="match status" value="1"/>
</dbReference>
<dbReference type="SUPFAM" id="SSF46934">
    <property type="entry name" value="UBA-like"/>
    <property type="match status" value="1"/>
</dbReference>
<sequence length="194" mass="21606">MDAGRIQKELKEIERDKKSGVSVLLNGDNIHRLTGFLEGPKDTAYQGGYFVVDIKLEDQYPFVPPKMRFRTKVWHPNISSANGAICLDILKDQWSPALTLKTALLSLQALLASPEPDDPQDGVVASQYIKNQALFQRTARQWTEQYATQELASQDDEKVLSITSMGFPREMALTALESTHGDVNAAINKLLESS</sequence>